<dbReference type="Proteomes" id="UP000474757">
    <property type="component" value="Unassembled WGS sequence"/>
</dbReference>
<sequence>MKITASLTAALALAAGATTAQDACYFEPEAGVIKAEGDAAPLGQAISPVAEAGDYSSFFWRGEDGTTILVHDCASGAHLTINAGSSGRSGLIWEFEALMEGAGDMSLEDIAAGIGADVDTTIGSDEIGNCDCLALGLGG</sequence>
<dbReference type="AlphaFoldDB" id="A0A6B2JUV3"/>
<evidence type="ECO:0000313" key="3">
    <source>
        <dbReference type="Proteomes" id="UP000474757"/>
    </source>
</evidence>
<feature type="signal peptide" evidence="1">
    <location>
        <begin position="1"/>
        <end position="20"/>
    </location>
</feature>
<keyword evidence="3" id="KW-1185">Reference proteome</keyword>
<dbReference type="RefSeq" id="WP_163893956.1">
    <property type="nucleotide sequence ID" value="NZ_JAAFYS010000003.1"/>
</dbReference>
<evidence type="ECO:0000313" key="2">
    <source>
        <dbReference type="EMBL" id="NDV01675.1"/>
    </source>
</evidence>
<comment type="caution">
    <text evidence="2">The sequence shown here is derived from an EMBL/GenBank/DDBJ whole genome shotgun (WGS) entry which is preliminary data.</text>
</comment>
<evidence type="ECO:0000256" key="1">
    <source>
        <dbReference type="SAM" id="SignalP"/>
    </source>
</evidence>
<feature type="chain" id="PRO_5025385993" evidence="1">
    <location>
        <begin position="21"/>
        <end position="139"/>
    </location>
</feature>
<gene>
    <name evidence="2" type="ORF">GZA08_11945</name>
</gene>
<accession>A0A6B2JUV3</accession>
<proteinExistence type="predicted"/>
<protein>
    <submittedName>
        <fullName evidence="2">Uncharacterized protein</fullName>
    </submittedName>
</protein>
<name>A0A6B2JUV3_9RHOB</name>
<keyword evidence="1" id="KW-0732">Signal</keyword>
<dbReference type="EMBL" id="JAAGAB010000003">
    <property type="protein sequence ID" value="NDV01675.1"/>
    <property type="molecule type" value="Genomic_DNA"/>
</dbReference>
<organism evidence="2 3">
    <name type="scientific">Pseudoroseicyclus tamaricis</name>
    <dbReference type="NCBI Taxonomy" id="2705421"/>
    <lineage>
        <taxon>Bacteria</taxon>
        <taxon>Pseudomonadati</taxon>
        <taxon>Pseudomonadota</taxon>
        <taxon>Alphaproteobacteria</taxon>
        <taxon>Rhodobacterales</taxon>
        <taxon>Paracoccaceae</taxon>
        <taxon>Pseudoroseicyclus</taxon>
    </lineage>
</organism>
<reference evidence="2 3" key="1">
    <citation type="submission" date="2020-02" db="EMBL/GenBank/DDBJ databases">
        <title>Pseudoroseicyclus tamarix, sp. nov., isolated from offshore sediment of a Tamarix chinensis forest.</title>
        <authorList>
            <person name="Gai Y."/>
        </authorList>
    </citation>
    <scope>NUCLEOTIDE SEQUENCE [LARGE SCALE GENOMIC DNA]</scope>
    <source>
        <strain evidence="2 3">CLL3-39</strain>
    </source>
</reference>